<keyword evidence="1" id="KW-0479">Metal-binding</keyword>
<evidence type="ECO:0000256" key="2">
    <source>
        <dbReference type="ARBA" id="ARBA00023004"/>
    </source>
</evidence>
<evidence type="ECO:0008006" key="4">
    <source>
        <dbReference type="Google" id="ProtNLM"/>
    </source>
</evidence>
<dbReference type="InterPro" id="IPR008775">
    <property type="entry name" value="Phytyl_CoA_dOase-like"/>
</dbReference>
<evidence type="ECO:0000313" key="3">
    <source>
        <dbReference type="EMBL" id="KKO08085.1"/>
    </source>
</evidence>
<accession>A0A0F9VVG8</accession>
<dbReference type="GO" id="GO:0046872">
    <property type="term" value="F:metal ion binding"/>
    <property type="evidence" value="ECO:0007669"/>
    <property type="project" value="UniProtKB-KW"/>
</dbReference>
<dbReference type="AlphaFoldDB" id="A0A0F9VVG8"/>
<dbReference type="SUPFAM" id="SSF51197">
    <property type="entry name" value="Clavaminate synthase-like"/>
    <property type="match status" value="1"/>
</dbReference>
<dbReference type="Pfam" id="PF05721">
    <property type="entry name" value="PhyH"/>
    <property type="match status" value="1"/>
</dbReference>
<protein>
    <recommendedName>
        <fullName evidence="4">Phytanoyl-CoA dioxygenase</fullName>
    </recommendedName>
</protein>
<dbReference type="Gene3D" id="2.60.120.620">
    <property type="entry name" value="q2cbj1_9rhob like domain"/>
    <property type="match status" value="1"/>
</dbReference>
<dbReference type="PANTHER" id="PTHR20883:SF15">
    <property type="entry name" value="PHYTANOYL-COA DIOXYGENASE DOMAIN-CONTAINING PROTEIN 1"/>
    <property type="match status" value="1"/>
</dbReference>
<gene>
    <name evidence="3" type="ORF">LCGC14_0047790</name>
</gene>
<comment type="caution">
    <text evidence="3">The sequence shown here is derived from an EMBL/GenBank/DDBJ whole genome shotgun (WGS) entry which is preliminary data.</text>
</comment>
<proteinExistence type="predicted"/>
<name>A0A0F9VVG8_9ZZZZ</name>
<reference evidence="3" key="1">
    <citation type="journal article" date="2015" name="Nature">
        <title>Complex archaea that bridge the gap between prokaryotes and eukaryotes.</title>
        <authorList>
            <person name="Spang A."/>
            <person name="Saw J.H."/>
            <person name="Jorgensen S.L."/>
            <person name="Zaremba-Niedzwiedzka K."/>
            <person name="Martijn J."/>
            <person name="Lind A.E."/>
            <person name="van Eijk R."/>
            <person name="Schleper C."/>
            <person name="Guy L."/>
            <person name="Ettema T.J."/>
        </authorList>
    </citation>
    <scope>NUCLEOTIDE SEQUENCE</scope>
</reference>
<keyword evidence="2" id="KW-0408">Iron</keyword>
<organism evidence="3">
    <name type="scientific">marine sediment metagenome</name>
    <dbReference type="NCBI Taxonomy" id="412755"/>
    <lineage>
        <taxon>unclassified sequences</taxon>
        <taxon>metagenomes</taxon>
        <taxon>ecological metagenomes</taxon>
    </lineage>
</organism>
<evidence type="ECO:0000256" key="1">
    <source>
        <dbReference type="ARBA" id="ARBA00022723"/>
    </source>
</evidence>
<dbReference type="EMBL" id="LAZR01000010">
    <property type="protein sequence ID" value="KKO08085.1"/>
    <property type="molecule type" value="Genomic_DNA"/>
</dbReference>
<sequence>MKQRVLSSSSEYLVSGHAKTFLSTAGSQKAIDPAKLDQLSQQLARDGYVILESVVPVEQIERIENELRGLLPANGGRNDFEGVKTQRLYGVIAKTFACNPLIEDPLVLGLLDRVLAPNYLLSQLQAINILPGESAQPLHYDDAFYPIERPRPPFGAATIIAMTDFTANNGATVVIPGSHTWGQRSPTEQECAQAIPVIMPKGSMVLFLGTLWHSGGANSSDSPRLAVTAQYCAPWARQQENFSLSVPLERARQCSEHIQRMLGYSIHPPFMGMVDGMHPRRLLEVKSGADCSEV</sequence>
<dbReference type="PANTHER" id="PTHR20883">
    <property type="entry name" value="PHYTANOYL-COA DIOXYGENASE DOMAIN CONTAINING 1"/>
    <property type="match status" value="1"/>
</dbReference>